<dbReference type="InterPro" id="IPR001680">
    <property type="entry name" value="WD40_rpt"/>
</dbReference>
<dbReference type="Pfam" id="PF24883">
    <property type="entry name" value="NPHP3_N"/>
    <property type="match status" value="1"/>
</dbReference>
<dbReference type="EMBL" id="JAPZBU010000012">
    <property type="protein sequence ID" value="KAJ5375973.1"/>
    <property type="molecule type" value="Genomic_DNA"/>
</dbReference>
<protein>
    <submittedName>
        <fullName evidence="5">NACHT and WD40 domain protein</fullName>
    </submittedName>
</protein>
<feature type="repeat" description="WD" evidence="3">
    <location>
        <begin position="695"/>
        <end position="726"/>
    </location>
</feature>
<evidence type="ECO:0000256" key="3">
    <source>
        <dbReference type="PROSITE-ProRule" id="PRU00221"/>
    </source>
</evidence>
<dbReference type="Gene3D" id="2.130.10.10">
    <property type="entry name" value="YVTN repeat-like/Quinoprotein amine dehydrogenase"/>
    <property type="match status" value="4"/>
</dbReference>
<dbReference type="PANTHER" id="PTHR19848:SF8">
    <property type="entry name" value="F-BOX AND WD REPEAT DOMAIN CONTAINING 7"/>
    <property type="match status" value="1"/>
</dbReference>
<organism evidence="5 6">
    <name type="scientific">Penicillium cosmopolitanum</name>
    <dbReference type="NCBI Taxonomy" id="1131564"/>
    <lineage>
        <taxon>Eukaryota</taxon>
        <taxon>Fungi</taxon>
        <taxon>Dikarya</taxon>
        <taxon>Ascomycota</taxon>
        <taxon>Pezizomycotina</taxon>
        <taxon>Eurotiomycetes</taxon>
        <taxon>Eurotiomycetidae</taxon>
        <taxon>Eurotiales</taxon>
        <taxon>Aspergillaceae</taxon>
        <taxon>Penicillium</taxon>
    </lineage>
</organism>
<dbReference type="SUPFAM" id="SSF50978">
    <property type="entry name" value="WD40 repeat-like"/>
    <property type="match status" value="1"/>
</dbReference>
<dbReference type="GeneID" id="81376476"/>
<dbReference type="SUPFAM" id="SSF82171">
    <property type="entry name" value="DPP6 N-terminal domain-like"/>
    <property type="match status" value="1"/>
</dbReference>
<evidence type="ECO:0000313" key="5">
    <source>
        <dbReference type="EMBL" id="KAJ5375973.1"/>
    </source>
</evidence>
<dbReference type="Proteomes" id="UP001147747">
    <property type="component" value="Unassembled WGS sequence"/>
</dbReference>
<proteinExistence type="predicted"/>
<dbReference type="Pfam" id="PF00400">
    <property type="entry name" value="WD40"/>
    <property type="match status" value="3"/>
</dbReference>
<dbReference type="PANTHER" id="PTHR19848">
    <property type="entry name" value="WD40 REPEAT PROTEIN"/>
    <property type="match status" value="1"/>
</dbReference>
<reference evidence="5" key="1">
    <citation type="submission" date="2022-12" db="EMBL/GenBank/DDBJ databases">
        <authorList>
            <person name="Petersen C."/>
        </authorList>
    </citation>
    <scope>NUCLEOTIDE SEQUENCE</scope>
    <source>
        <strain evidence="5">IBT 29677</strain>
    </source>
</reference>
<feature type="repeat" description="WD" evidence="3">
    <location>
        <begin position="808"/>
        <end position="850"/>
    </location>
</feature>
<dbReference type="PROSITE" id="PS50082">
    <property type="entry name" value="WD_REPEATS_2"/>
    <property type="match status" value="2"/>
</dbReference>
<dbReference type="SUPFAM" id="SSF63829">
    <property type="entry name" value="Calcium-dependent phosphotriesterase"/>
    <property type="match status" value="1"/>
</dbReference>
<reference evidence="5" key="2">
    <citation type="journal article" date="2023" name="IMA Fungus">
        <title>Comparative genomic study of the Penicillium genus elucidates a diverse pangenome and 15 lateral gene transfer events.</title>
        <authorList>
            <person name="Petersen C."/>
            <person name="Sorensen T."/>
            <person name="Nielsen M.R."/>
            <person name="Sondergaard T.E."/>
            <person name="Sorensen J.L."/>
            <person name="Fitzpatrick D.A."/>
            <person name="Frisvad J.C."/>
            <person name="Nielsen K.L."/>
        </authorList>
    </citation>
    <scope>NUCLEOTIDE SEQUENCE</scope>
    <source>
        <strain evidence="5">IBT 29677</strain>
    </source>
</reference>
<dbReference type="InterPro" id="IPR015943">
    <property type="entry name" value="WD40/YVTN_repeat-like_dom_sf"/>
</dbReference>
<evidence type="ECO:0000313" key="6">
    <source>
        <dbReference type="Proteomes" id="UP001147747"/>
    </source>
</evidence>
<dbReference type="InterPro" id="IPR036322">
    <property type="entry name" value="WD40_repeat_dom_sf"/>
</dbReference>
<evidence type="ECO:0000259" key="4">
    <source>
        <dbReference type="Pfam" id="PF24883"/>
    </source>
</evidence>
<keyword evidence="2" id="KW-0677">Repeat</keyword>
<dbReference type="RefSeq" id="XP_056481003.1">
    <property type="nucleotide sequence ID" value="XM_056637496.1"/>
</dbReference>
<comment type="caution">
    <text evidence="5">The sequence shown here is derived from an EMBL/GenBank/DDBJ whole genome shotgun (WGS) entry which is preliminary data.</text>
</comment>
<evidence type="ECO:0000256" key="2">
    <source>
        <dbReference type="ARBA" id="ARBA00022737"/>
    </source>
</evidence>
<dbReference type="PROSITE" id="PS00678">
    <property type="entry name" value="WD_REPEATS_1"/>
    <property type="match status" value="1"/>
</dbReference>
<dbReference type="AlphaFoldDB" id="A0A9W9SGY6"/>
<evidence type="ECO:0000256" key="1">
    <source>
        <dbReference type="ARBA" id="ARBA00022574"/>
    </source>
</evidence>
<dbReference type="OrthoDB" id="4367848at2759"/>
<name>A0A9W9SGY6_9EURO</name>
<sequence length="1215" mass="137349">MGPTVSFGDNNFGPQVGINNGTINNAFNYSPTIETQLPIVPEALFNPSTDQHENECLEGTRVDLLRQIKEWAFSPQDSREGRSIFWLNGMAGTGKSTISRTLARYFNEIHALGASFFFKRGEGDRGNATKLISSIVRQLVISLPRLRHPIEQAIHDDPHIVMKGMKEQFNKLILHPLFALSSQRPNFTAQTVIIVIDALDECEKDDDIRLILHLLPQLQRPRLLHLRVFITSRPELEIRAGFSGVSNHEDFILHKIAKEAVSHDLALFLSHRLSKIRTERSFPIDWPGESKIHHLVRLSSSLFIFAATICRMFEDRSLDPGEVLAEILVSSEQTSKLDRAYLHVLNRLVKGPGNGRRQEEVAKGFQQVVGAIVTLESPLSIFALSNLLNMTQTTIQSRLDLLHSVLSVPNSMTQPVRLFHLSFRDFLLDPETRHKSPLWIDSLEAHGYIAMKCLSLCQKSLRQNICQLPGYDTSRKFLDYETLNRYLPPEMHYACRHWVYHLTQSIQTIHTVHTSDGIINNAVSFLRAHFLHWVEAMILLGLMSEVVVDIDAMLELPEDTLPSTVSEFLVYGKRFVLKNSQIIYQCPLQLYCSALLFSPSNQIGRIFEADLPSWLSQIPQVYTDWSSELQSLEGHEGPVLKMIFSPDGRLIANVCGQFTLLWDLATGNLEKRFVSENFKVLPRAERDDFFYWEPLVFSPDSRYLASVSLDGQFRVWDRKTKTLHETSHRGIQRVQFSPDSQLFAVVAHIGKMITYDLPNFIVKHTFAGYSEIAPTRIFCPGGLVLASGFVDGTLDLTDLVTREVKHRFKGHSNAVDSLQISADGRILASLSVEDRVIKVWDTTSGSLNHEISTSSEAGLISDPVPSRRLAFSPNNRTLAFVTNYSLNMWDFTTHTLRTQNHSALRNSYLERDFLRQLAFSPDGSLLLFVETDGLMTILECATWLPRHTHEMGLRGVFSTALAPNNPGFLLASGGRDGTVLLRDLAANQDIKSTNEIREMVISHDRTVLVSRSPGKVHIWDTMTGDVKKTLSFSYAKKFHRGQLENFDYKFWEPRLQEFPRTIDAMALSLDNRLLAQIHTADEMITIWDTATFAPKRILKSPFLFAPRFSSPSVHLAFARNGWLASSVNDNIVLWDSSTGAHLQHWTSAGGKVANLDFFEGEPSSKPNLHLFSHETSEKVHLRTNFGALGPGEDISSMNPLRPQGERILSTMQRLK</sequence>
<dbReference type="InterPro" id="IPR027417">
    <property type="entry name" value="P-loop_NTPase"/>
</dbReference>
<feature type="domain" description="Nephrocystin 3-like N-terminal" evidence="4">
    <location>
        <begin position="67"/>
        <end position="233"/>
    </location>
</feature>
<dbReference type="InterPro" id="IPR019775">
    <property type="entry name" value="WD40_repeat_CS"/>
</dbReference>
<dbReference type="SUPFAM" id="SSF52540">
    <property type="entry name" value="P-loop containing nucleoside triphosphate hydrolases"/>
    <property type="match status" value="1"/>
</dbReference>
<accession>A0A9W9SGY6</accession>
<dbReference type="Gene3D" id="3.40.50.300">
    <property type="entry name" value="P-loop containing nucleotide triphosphate hydrolases"/>
    <property type="match status" value="1"/>
</dbReference>
<keyword evidence="6" id="KW-1185">Reference proteome</keyword>
<keyword evidence="1 3" id="KW-0853">WD repeat</keyword>
<dbReference type="SMART" id="SM00320">
    <property type="entry name" value="WD40"/>
    <property type="match status" value="10"/>
</dbReference>
<gene>
    <name evidence="5" type="ORF">N7509_012859</name>
</gene>
<dbReference type="InterPro" id="IPR056884">
    <property type="entry name" value="NPHP3-like_N"/>
</dbReference>